<dbReference type="InterPro" id="IPR054384">
    <property type="entry name" value="SecDF_P1_head"/>
</dbReference>
<name>A0A7K1VBI4_9NOCA</name>
<protein>
    <recommendedName>
        <fullName evidence="1">SecDF P1 head subdomain domain-containing protein</fullName>
    </recommendedName>
</protein>
<dbReference type="PROSITE" id="PS51257">
    <property type="entry name" value="PROKAR_LIPOPROTEIN"/>
    <property type="match status" value="1"/>
</dbReference>
<dbReference type="RefSeq" id="WP_157393458.1">
    <property type="nucleotide sequence ID" value="NZ_WRPP01000016.1"/>
</dbReference>
<accession>A0A7K1VBI4</accession>
<sequence length="293" mass="29793">MRLSRSVGRGVRAAVVGVAVVAVIGACGGQHGSGTAVAFTARTPGGMVPSAGTMEQTKQAVEQRAGTLGVGKTTVTVDADMLTITVAGDDGTAARRLGRSGRLLLRPVLAGKPFQAGPGKTLPGKDVRQSLDPAVQTATLAGIDCKQPDPLRGADDATLPLVTCAAAGDTAYLLGPAVVDGKELTDAKGSMDTRTARYGVNLTLTDIGVRQYTQYTATNVGKQLAFEVDSQVLSAPVIQSDVLTSQSGFGPVIPSAVLGNQSQLVGNFTKDAADDIATTLRLGALPAILTPRG</sequence>
<evidence type="ECO:0000259" key="1">
    <source>
        <dbReference type="Pfam" id="PF22599"/>
    </source>
</evidence>
<comment type="caution">
    <text evidence="2">The sequence shown here is derived from an EMBL/GenBank/DDBJ whole genome shotgun (WGS) entry which is preliminary data.</text>
</comment>
<dbReference type="Proteomes" id="UP000466794">
    <property type="component" value="Unassembled WGS sequence"/>
</dbReference>
<gene>
    <name evidence="2" type="ORF">GPX89_42415</name>
</gene>
<organism evidence="2 3">
    <name type="scientific">Nocardia terrae</name>
    <dbReference type="NCBI Taxonomy" id="2675851"/>
    <lineage>
        <taxon>Bacteria</taxon>
        <taxon>Bacillati</taxon>
        <taxon>Actinomycetota</taxon>
        <taxon>Actinomycetes</taxon>
        <taxon>Mycobacteriales</taxon>
        <taxon>Nocardiaceae</taxon>
        <taxon>Nocardia</taxon>
    </lineage>
</organism>
<dbReference type="Pfam" id="PF22599">
    <property type="entry name" value="SecDF_P1_head"/>
    <property type="match status" value="1"/>
</dbReference>
<evidence type="ECO:0000313" key="2">
    <source>
        <dbReference type="EMBL" id="MVU83871.1"/>
    </source>
</evidence>
<dbReference type="Gene3D" id="3.30.1360.200">
    <property type="match status" value="1"/>
</dbReference>
<evidence type="ECO:0000313" key="3">
    <source>
        <dbReference type="Proteomes" id="UP000466794"/>
    </source>
</evidence>
<dbReference type="AlphaFoldDB" id="A0A7K1VBI4"/>
<reference evidence="2 3" key="1">
    <citation type="submission" date="2019-12" db="EMBL/GenBank/DDBJ databases">
        <title>Nocardia sp. nov. ET3-3 isolated from soil.</title>
        <authorList>
            <person name="Kanchanasin P."/>
            <person name="Tanasupawat S."/>
            <person name="Yuki M."/>
            <person name="Kudo T."/>
        </authorList>
    </citation>
    <scope>NUCLEOTIDE SEQUENCE [LARGE SCALE GENOMIC DNA]</scope>
    <source>
        <strain evidence="2 3">ET3-3</strain>
    </source>
</reference>
<keyword evidence="3" id="KW-1185">Reference proteome</keyword>
<dbReference type="Gene3D" id="3.30.70.3400">
    <property type="match status" value="1"/>
</dbReference>
<proteinExistence type="predicted"/>
<feature type="domain" description="SecDF P1 head subdomain" evidence="1">
    <location>
        <begin position="170"/>
        <end position="287"/>
    </location>
</feature>
<dbReference type="EMBL" id="WRPP01000016">
    <property type="protein sequence ID" value="MVU83871.1"/>
    <property type="molecule type" value="Genomic_DNA"/>
</dbReference>